<evidence type="ECO:0000256" key="9">
    <source>
        <dbReference type="ARBA" id="ARBA00022723"/>
    </source>
</evidence>
<evidence type="ECO:0000256" key="13">
    <source>
        <dbReference type="ARBA" id="ARBA00023004"/>
    </source>
</evidence>
<comment type="subunit">
    <text evidence="3">The main subunits of complex b-c1 are: cytochrome b, cytochrome c1 and the Rieske protein.</text>
</comment>
<evidence type="ECO:0000256" key="8">
    <source>
        <dbReference type="ARBA" id="ARBA00022692"/>
    </source>
</evidence>
<keyword evidence="7 20" id="KW-0679">Respiratory chain</keyword>
<dbReference type="GeneID" id="13435374"/>
<evidence type="ECO:0000256" key="15">
    <source>
        <dbReference type="ARBA" id="ARBA00023128"/>
    </source>
</evidence>
<dbReference type="PROSITE" id="PS51002">
    <property type="entry name" value="CYTB_NTER"/>
    <property type="match status" value="1"/>
</dbReference>
<evidence type="ECO:0000256" key="7">
    <source>
        <dbReference type="ARBA" id="ARBA00022660"/>
    </source>
</evidence>
<accession>D8WKN5</accession>
<keyword evidence="11 20" id="KW-0249">Electron transport</keyword>
<dbReference type="PANTHER" id="PTHR19271">
    <property type="entry name" value="CYTOCHROME B"/>
    <property type="match status" value="1"/>
</dbReference>
<evidence type="ECO:0000256" key="16">
    <source>
        <dbReference type="ARBA" id="ARBA00023136"/>
    </source>
</evidence>
<evidence type="ECO:0000256" key="1">
    <source>
        <dbReference type="ARBA" id="ARBA00002566"/>
    </source>
</evidence>
<dbReference type="InterPro" id="IPR005797">
    <property type="entry name" value="Cyt_b/b6_N"/>
</dbReference>
<feature type="transmembrane region" description="Helical" evidence="20">
    <location>
        <begin position="112"/>
        <end position="134"/>
    </location>
</feature>
<evidence type="ECO:0000256" key="19">
    <source>
        <dbReference type="PIRSR" id="PIRSR038885-2"/>
    </source>
</evidence>
<feature type="binding site" description="axial binding residue" evidence="19">
    <location>
        <position position="197"/>
    </location>
    <ligand>
        <name>heme b</name>
        <dbReference type="ChEBI" id="CHEBI:60344"/>
        <label>b566</label>
    </ligand>
    <ligandPart>
        <name>Fe</name>
        <dbReference type="ChEBI" id="CHEBI:18248"/>
    </ligandPart>
</feature>
<proteinExistence type="inferred from homology"/>
<name>D8WKN5_NECAE</name>
<evidence type="ECO:0000256" key="14">
    <source>
        <dbReference type="ARBA" id="ARBA00023075"/>
    </source>
</evidence>
<evidence type="ECO:0000256" key="12">
    <source>
        <dbReference type="ARBA" id="ARBA00022989"/>
    </source>
</evidence>
<evidence type="ECO:0000256" key="18">
    <source>
        <dbReference type="PIRSR" id="PIRSR038885-1"/>
    </source>
</evidence>
<dbReference type="Pfam" id="PF00032">
    <property type="entry name" value="Cytochrom_B_C"/>
    <property type="match status" value="1"/>
</dbReference>
<feature type="transmembrane region" description="Helical" evidence="20">
    <location>
        <begin position="230"/>
        <end position="251"/>
    </location>
</feature>
<feature type="transmembrane region" description="Helical" evidence="20">
    <location>
        <begin position="141"/>
        <end position="159"/>
    </location>
</feature>
<keyword evidence="6 19" id="KW-0349">Heme</keyword>
<evidence type="ECO:0000256" key="3">
    <source>
        <dbReference type="ARBA" id="ARBA00011649"/>
    </source>
</evidence>
<feature type="transmembrane region" description="Helical" evidence="20">
    <location>
        <begin position="324"/>
        <end position="341"/>
    </location>
</feature>
<feature type="domain" description="Cytochrome b/b6 N-terminal region profile" evidence="21">
    <location>
        <begin position="1"/>
        <end position="210"/>
    </location>
</feature>
<dbReference type="CDD" id="cd00290">
    <property type="entry name" value="cytochrome_b_C"/>
    <property type="match status" value="1"/>
</dbReference>
<comment type="cofactor">
    <cofactor evidence="19">
        <name>heme</name>
        <dbReference type="ChEBI" id="CHEBI:30413"/>
    </cofactor>
    <text evidence="19">Binds 2 heme groups non-covalently.</text>
</comment>
<comment type="function">
    <text evidence="1 20">Component of the ubiquinol-cytochrome c reductase complex (complex III or cytochrome b-c1 complex) that is part of the mitochondrial respiratory chain. The b-c1 complex mediates electron transfer from ubiquinol to cytochrome c. Contributes to the generation of a proton gradient across the mitochondrial membrane that is then used for ATP synthesis.</text>
</comment>
<evidence type="ECO:0000256" key="20">
    <source>
        <dbReference type="RuleBase" id="RU362117"/>
    </source>
</evidence>
<dbReference type="Pfam" id="PF00033">
    <property type="entry name" value="Cytochrome_B"/>
    <property type="match status" value="1"/>
</dbReference>
<keyword evidence="12 20" id="KW-1133">Transmembrane helix</keyword>
<dbReference type="InterPro" id="IPR048260">
    <property type="entry name" value="Cytochrome_b_C_euk/bac"/>
</dbReference>
<evidence type="ECO:0000313" key="23">
    <source>
        <dbReference type="EMBL" id="ACZ58568.1"/>
    </source>
</evidence>
<dbReference type="SUPFAM" id="SSF81648">
    <property type="entry name" value="a domain/subunit of cytochrome bc1 complex (Ubiquinol-cytochrome c reductase)"/>
    <property type="match status" value="1"/>
</dbReference>
<dbReference type="PANTHER" id="PTHR19271:SF16">
    <property type="entry name" value="CYTOCHROME B"/>
    <property type="match status" value="1"/>
</dbReference>
<keyword evidence="5 20" id="KW-0813">Transport</keyword>
<comment type="cofactor">
    <cofactor evidence="20">
        <name>heme b</name>
        <dbReference type="ChEBI" id="CHEBI:60344"/>
    </cofactor>
    <text evidence="20">Binds 2 heme groups non-covalently.</text>
</comment>
<feature type="transmembrane region" description="Helical" evidence="20">
    <location>
        <begin position="78"/>
        <end position="100"/>
    </location>
</feature>
<evidence type="ECO:0000256" key="11">
    <source>
        <dbReference type="ARBA" id="ARBA00022982"/>
    </source>
</evidence>
<dbReference type="CDD" id="cd00284">
    <property type="entry name" value="Cytochrome_b_N"/>
    <property type="match status" value="1"/>
</dbReference>
<dbReference type="InterPro" id="IPR005798">
    <property type="entry name" value="Cyt_b/b6_C"/>
</dbReference>
<keyword evidence="9 19" id="KW-0479">Metal-binding</keyword>
<dbReference type="GO" id="GO:0045275">
    <property type="term" value="C:respiratory chain complex III"/>
    <property type="evidence" value="ECO:0007669"/>
    <property type="project" value="InterPro"/>
</dbReference>
<dbReference type="GO" id="GO:0046872">
    <property type="term" value="F:metal ion binding"/>
    <property type="evidence" value="ECO:0007669"/>
    <property type="project" value="UniProtKB-UniRule"/>
</dbReference>
<feature type="transmembrane region" description="Helical" evidence="20">
    <location>
        <begin position="179"/>
        <end position="201"/>
    </location>
</feature>
<dbReference type="InterPro" id="IPR027387">
    <property type="entry name" value="Cytb/b6-like_sf"/>
</dbReference>
<dbReference type="PIRSF" id="PIRSF038885">
    <property type="entry name" value="COB"/>
    <property type="match status" value="1"/>
</dbReference>
<dbReference type="InterPro" id="IPR016174">
    <property type="entry name" value="Di-haem_cyt_TM"/>
</dbReference>
<keyword evidence="16 20" id="KW-0472">Membrane</keyword>
<dbReference type="InterPro" id="IPR036150">
    <property type="entry name" value="Cyt_b/b6_C_sf"/>
</dbReference>
<dbReference type="AlphaFoldDB" id="D8WKN5"/>
<feature type="transmembrane region" description="Helical" evidence="20">
    <location>
        <begin position="289"/>
        <end position="308"/>
    </location>
</feature>
<comment type="subcellular location">
    <subcellularLocation>
        <location evidence="2">Mitochondrion inner membrane</location>
        <topology evidence="2">Multi-pass membrane protein</topology>
    </subcellularLocation>
</comment>
<keyword evidence="10" id="KW-0999">Mitochondrion inner membrane</keyword>
<comment type="similarity">
    <text evidence="17 20">Belongs to the cytochrome b family.</text>
</comment>
<feature type="binding site" description="axial binding residue" evidence="19">
    <location>
        <position position="98"/>
    </location>
    <ligand>
        <name>heme b</name>
        <dbReference type="ChEBI" id="CHEBI:60344"/>
        <label>b566</label>
    </ligand>
    <ligandPart>
        <name>Fe</name>
        <dbReference type="ChEBI" id="CHEBI:18248"/>
    </ligandPart>
</feature>
<feature type="domain" description="Cytochrome b/b6 C-terminal region profile" evidence="22">
    <location>
        <begin position="211"/>
        <end position="379"/>
    </location>
</feature>
<dbReference type="GO" id="GO:0016491">
    <property type="term" value="F:oxidoreductase activity"/>
    <property type="evidence" value="ECO:0007669"/>
    <property type="project" value="UniProtKB-UniRule"/>
</dbReference>
<evidence type="ECO:0000259" key="22">
    <source>
        <dbReference type="PROSITE" id="PS51003"/>
    </source>
</evidence>
<dbReference type="PROSITE" id="PS51003">
    <property type="entry name" value="CYTB_CTER"/>
    <property type="match status" value="1"/>
</dbReference>
<evidence type="ECO:0000256" key="2">
    <source>
        <dbReference type="ARBA" id="ARBA00004448"/>
    </source>
</evidence>
<sequence>MKMPLRLSNPLLKIVNNSLIDYPTPSNISAWWNFGSLLGLCLIIQIVTGIFLAMHYTANVDLAFNSVIHICRDVNYGWLIRTLHANGASFFFICIYMHVGRGLYYGSYNLKLAWTMGVIILFTVMATAFLGYVLPWGQMSFWGATVITNLLSAIPYLGTDIVQWLWGGFAVDNATLTRFFALHFLLPFLVAAMTIIHLLFLHQTGSNNPLGVNGNVDKIPFHPYFTLKDLFGFIIMTMLLVFLTLTNPYMLGDPDNFIPANPLVTPVHIQPEWYFLFAYAILRSIPSKLGGVLALVMSIAILLFMPFTNKKKFQSTQFYPLNKILFWSFVSIILLLTWIGARPVEDPYISLGQILTVLYFLYFIVNPIIANIWDSILFD</sequence>
<dbReference type="RefSeq" id="YP_006576041.1">
    <property type="nucleotide sequence ID" value="NC_018352.1"/>
</dbReference>
<evidence type="ECO:0000259" key="21">
    <source>
        <dbReference type="PROSITE" id="PS51002"/>
    </source>
</evidence>
<feature type="binding site" description="axial binding residue" evidence="19">
    <location>
        <position position="183"/>
    </location>
    <ligand>
        <name>heme b</name>
        <dbReference type="ChEBI" id="CHEBI:60344"/>
        <label>b562</label>
    </ligand>
    <ligandPart>
        <name>Fe</name>
        <dbReference type="ChEBI" id="CHEBI:18248"/>
    </ligandPart>
</feature>
<gene>
    <name evidence="23" type="primary">CYTB</name>
</gene>
<dbReference type="FunFam" id="1.20.810.10:FF:000002">
    <property type="entry name" value="Cytochrome b"/>
    <property type="match status" value="1"/>
</dbReference>
<evidence type="ECO:0000256" key="6">
    <source>
        <dbReference type="ARBA" id="ARBA00022617"/>
    </source>
</evidence>
<evidence type="ECO:0000256" key="10">
    <source>
        <dbReference type="ARBA" id="ARBA00022792"/>
    </source>
</evidence>
<evidence type="ECO:0000256" key="5">
    <source>
        <dbReference type="ARBA" id="ARBA00022448"/>
    </source>
</evidence>
<evidence type="ECO:0000256" key="4">
    <source>
        <dbReference type="ARBA" id="ARBA00013531"/>
    </source>
</evidence>
<dbReference type="InterPro" id="IPR048259">
    <property type="entry name" value="Cytochrome_b_N_euk/bac"/>
</dbReference>
<dbReference type="SUPFAM" id="SSF81342">
    <property type="entry name" value="Transmembrane di-heme cytochromes"/>
    <property type="match status" value="1"/>
</dbReference>
<dbReference type="GO" id="GO:0006122">
    <property type="term" value="P:mitochondrial electron transport, ubiquinol to cytochrome c"/>
    <property type="evidence" value="ECO:0007669"/>
    <property type="project" value="TreeGrafter"/>
</dbReference>
<dbReference type="GO" id="GO:0005743">
    <property type="term" value="C:mitochondrial inner membrane"/>
    <property type="evidence" value="ECO:0007669"/>
    <property type="project" value="UniProtKB-SubCell"/>
</dbReference>
<dbReference type="CTD" id="4519"/>
<feature type="transmembrane region" description="Helical" evidence="20">
    <location>
        <begin position="31"/>
        <end position="57"/>
    </location>
</feature>
<reference evidence="23" key="1">
    <citation type="journal article" date="2010" name="Syst. Entomol.">
        <title>When phylogenetic assumptions are violated: base compositional heterogeneity and among-site rate variation in beetle mitochondrial phylogenomics.</title>
        <authorList>
            <person name="Song H."/>
            <person name="Sheffield N.C."/>
            <person name="Cameron S.L."/>
            <person name="Miller K.B."/>
            <person name="Whiting M.F."/>
        </authorList>
    </citation>
    <scope>NUCLEOTIDE SEQUENCE</scope>
</reference>
<keyword evidence="8 20" id="KW-0812">Transmembrane</keyword>
<geneLocation type="mitochondrion" evidence="23"/>
<keyword evidence="15 20" id="KW-0496">Mitochondrion</keyword>
<evidence type="ECO:0000256" key="17">
    <source>
        <dbReference type="ARBA" id="ARBA00061233"/>
    </source>
</evidence>
<keyword evidence="14" id="KW-0830">Ubiquinone</keyword>
<feature type="transmembrane region" description="Helical" evidence="20">
    <location>
        <begin position="348"/>
        <end position="373"/>
    </location>
</feature>
<dbReference type="Gene3D" id="1.20.810.10">
    <property type="entry name" value="Cytochrome Bc1 Complex, Chain C"/>
    <property type="match status" value="1"/>
</dbReference>
<dbReference type="GO" id="GO:0008121">
    <property type="term" value="F:quinol-cytochrome-c reductase activity"/>
    <property type="evidence" value="ECO:0007669"/>
    <property type="project" value="InterPro"/>
</dbReference>
<organism evidence="23">
    <name type="scientific">Necrophila americana</name>
    <name type="common">American carrion beetle</name>
    <name type="synonym">Silpha americana</name>
    <dbReference type="NCBI Taxonomy" id="219407"/>
    <lineage>
        <taxon>Eukaryota</taxon>
        <taxon>Metazoa</taxon>
        <taxon>Ecdysozoa</taxon>
        <taxon>Arthropoda</taxon>
        <taxon>Hexapoda</taxon>
        <taxon>Insecta</taxon>
        <taxon>Pterygota</taxon>
        <taxon>Neoptera</taxon>
        <taxon>Endopterygota</taxon>
        <taxon>Coleoptera</taxon>
        <taxon>Polyphaga</taxon>
        <taxon>Staphyliniformia</taxon>
        <taxon>Silphidae</taxon>
        <taxon>Silphinae</taxon>
        <taxon>Necrophila</taxon>
    </lineage>
</organism>
<feature type="binding site" description="axial binding residue" evidence="19">
    <location>
        <position position="84"/>
    </location>
    <ligand>
        <name>heme b</name>
        <dbReference type="ChEBI" id="CHEBI:60344"/>
        <label>b562</label>
    </ligand>
    <ligandPart>
        <name>Fe</name>
        <dbReference type="ChEBI" id="CHEBI:18248"/>
    </ligandPart>
</feature>
<feature type="binding site" evidence="18">
    <location>
        <position position="202"/>
    </location>
    <ligand>
        <name>a ubiquinone</name>
        <dbReference type="ChEBI" id="CHEBI:16389"/>
    </ligand>
</feature>
<protein>
    <recommendedName>
        <fullName evidence="4 20">Cytochrome b</fullName>
    </recommendedName>
</protein>
<dbReference type="InterPro" id="IPR030689">
    <property type="entry name" value="Cytochrome_b"/>
</dbReference>
<dbReference type="EMBL" id="GU176343">
    <property type="protein sequence ID" value="ACZ58568.1"/>
    <property type="molecule type" value="Genomic_DNA"/>
</dbReference>
<keyword evidence="13 19" id="KW-0408">Iron</keyword>